<evidence type="ECO:0000259" key="5">
    <source>
        <dbReference type="Pfam" id="PF00462"/>
    </source>
</evidence>
<gene>
    <name evidence="6" type="ORF">BN7_6042</name>
</gene>
<evidence type="ECO:0000256" key="3">
    <source>
        <dbReference type="ARBA" id="ARBA00035808"/>
    </source>
</evidence>
<dbReference type="InterPro" id="IPR002109">
    <property type="entry name" value="Glutaredoxin"/>
</dbReference>
<comment type="catalytic activity">
    <reaction evidence="1">
        <text>2 glutathione + H2O2 = glutathione disulfide + 2 H2O</text>
        <dbReference type="Rhea" id="RHEA:16833"/>
        <dbReference type="ChEBI" id="CHEBI:15377"/>
        <dbReference type="ChEBI" id="CHEBI:16240"/>
        <dbReference type="ChEBI" id="CHEBI:57925"/>
        <dbReference type="ChEBI" id="CHEBI:58297"/>
        <dbReference type="EC" id="1.11.1.9"/>
    </reaction>
</comment>
<keyword evidence="2" id="KW-0676">Redox-active center</keyword>
<evidence type="ECO:0000256" key="2">
    <source>
        <dbReference type="ARBA" id="ARBA00023284"/>
    </source>
</evidence>
<name>K0KZ93_WICCF</name>
<accession>K0KZ93</accession>
<reference evidence="6 7" key="1">
    <citation type="journal article" date="2012" name="Eukaryot. Cell">
        <title>Draft genome sequence of Wickerhamomyces ciferrii NRRL Y-1031 F-60-10.</title>
        <authorList>
            <person name="Schneider J."/>
            <person name="Andrea H."/>
            <person name="Blom J."/>
            <person name="Jaenicke S."/>
            <person name="Ruckert C."/>
            <person name="Schorsch C."/>
            <person name="Szczepanowski R."/>
            <person name="Farwick M."/>
            <person name="Goesmann A."/>
            <person name="Puhler A."/>
            <person name="Schaffer S."/>
            <person name="Tauch A."/>
            <person name="Kohler T."/>
            <person name="Brinkrolf K."/>
        </authorList>
    </citation>
    <scope>NUCLEOTIDE SEQUENCE [LARGE SCALE GENOMIC DNA]</scope>
    <source>
        <strain evidence="7">ATCC 14091 / BCRC 22168 / CBS 111 / JCM 3599 / NBRC 0793 / NRRL Y-1031 F-60-10</strain>
    </source>
</reference>
<evidence type="ECO:0000313" key="7">
    <source>
        <dbReference type="Proteomes" id="UP000009328"/>
    </source>
</evidence>
<dbReference type="AlphaFoldDB" id="K0KZ93"/>
<organism evidence="6 7">
    <name type="scientific">Wickerhamomyces ciferrii (strain ATCC 14091 / BCRC 22168 / CBS 111 / JCM 3599 / NBRC 0793 / NRRL Y-1031 F-60-10)</name>
    <name type="common">Yeast</name>
    <name type="synonym">Pichia ciferrii</name>
    <dbReference type="NCBI Taxonomy" id="1206466"/>
    <lineage>
        <taxon>Eukaryota</taxon>
        <taxon>Fungi</taxon>
        <taxon>Dikarya</taxon>
        <taxon>Ascomycota</taxon>
        <taxon>Saccharomycotina</taxon>
        <taxon>Saccharomycetes</taxon>
        <taxon>Phaffomycetales</taxon>
        <taxon>Wickerhamomycetaceae</taxon>
        <taxon>Wickerhamomyces</taxon>
    </lineage>
</organism>
<dbReference type="GO" id="GO:0004364">
    <property type="term" value="F:glutathione transferase activity"/>
    <property type="evidence" value="ECO:0007669"/>
    <property type="project" value="UniProtKB-EC"/>
</dbReference>
<dbReference type="GO" id="GO:0004602">
    <property type="term" value="F:glutathione peroxidase activity"/>
    <property type="evidence" value="ECO:0007669"/>
    <property type="project" value="UniProtKB-EC"/>
</dbReference>
<dbReference type="GO" id="GO:0015038">
    <property type="term" value="F:glutathione disulfide oxidoreductase activity"/>
    <property type="evidence" value="ECO:0007669"/>
    <property type="project" value="TreeGrafter"/>
</dbReference>
<keyword evidence="7" id="KW-1185">Reference proteome</keyword>
<dbReference type="EMBL" id="CAIF01000246">
    <property type="protein sequence ID" value="CCH46448.1"/>
    <property type="molecule type" value="Genomic_DNA"/>
</dbReference>
<dbReference type="eggNOG" id="KOG1752">
    <property type="taxonomic scope" value="Eukaryota"/>
</dbReference>
<dbReference type="InterPro" id="IPR011899">
    <property type="entry name" value="Glutaredoxin_euk/vir"/>
</dbReference>
<dbReference type="Proteomes" id="UP000009328">
    <property type="component" value="Unassembled WGS sequence"/>
</dbReference>
<dbReference type="PANTHER" id="PTHR45694">
    <property type="entry name" value="GLUTAREDOXIN 2"/>
    <property type="match status" value="1"/>
</dbReference>
<dbReference type="Pfam" id="PF00462">
    <property type="entry name" value="Glutaredoxin"/>
    <property type="match status" value="1"/>
</dbReference>
<comment type="catalytic activity">
    <reaction evidence="4">
        <text>RX + glutathione = an S-substituted glutathione + a halide anion + H(+)</text>
        <dbReference type="Rhea" id="RHEA:16437"/>
        <dbReference type="ChEBI" id="CHEBI:15378"/>
        <dbReference type="ChEBI" id="CHEBI:16042"/>
        <dbReference type="ChEBI" id="CHEBI:17792"/>
        <dbReference type="ChEBI" id="CHEBI:57925"/>
        <dbReference type="ChEBI" id="CHEBI:90779"/>
        <dbReference type="EC" id="2.5.1.18"/>
    </reaction>
</comment>
<dbReference type="PANTHER" id="PTHR45694:SF18">
    <property type="entry name" value="GLUTAREDOXIN-1-RELATED"/>
    <property type="match status" value="1"/>
</dbReference>
<dbReference type="SUPFAM" id="SSF52833">
    <property type="entry name" value="Thioredoxin-like"/>
    <property type="match status" value="1"/>
</dbReference>
<evidence type="ECO:0000313" key="6">
    <source>
        <dbReference type="EMBL" id="CCH46448.1"/>
    </source>
</evidence>
<dbReference type="HOGENOM" id="CLU_026126_7_2_1"/>
<sequence length="102" mass="11215">MARKEVVSKVKSLIESNSIFIASKTYCPFCQETLATFKDLNVQPYILQLNTIDDGSDIQDALAEITGQKTVPNVFIDGKHIGGNSDVQSLKRSGELKKALKL</sequence>
<evidence type="ECO:0000256" key="4">
    <source>
        <dbReference type="ARBA" id="ARBA00047960"/>
    </source>
</evidence>
<dbReference type="GO" id="GO:0005634">
    <property type="term" value="C:nucleus"/>
    <property type="evidence" value="ECO:0007669"/>
    <property type="project" value="TreeGrafter"/>
</dbReference>
<feature type="domain" description="Glutaredoxin" evidence="5">
    <location>
        <begin position="19"/>
        <end position="81"/>
    </location>
</feature>
<dbReference type="PRINTS" id="PR00160">
    <property type="entry name" value="GLUTAREDOXIN"/>
</dbReference>
<proteinExistence type="predicted"/>
<dbReference type="Gene3D" id="3.40.30.10">
    <property type="entry name" value="Glutaredoxin"/>
    <property type="match status" value="1"/>
</dbReference>
<evidence type="ECO:0000256" key="1">
    <source>
        <dbReference type="ARBA" id="ARBA00000217"/>
    </source>
</evidence>
<dbReference type="GO" id="GO:0005737">
    <property type="term" value="C:cytoplasm"/>
    <property type="evidence" value="ECO:0007669"/>
    <property type="project" value="TreeGrafter"/>
</dbReference>
<comment type="caution">
    <text evidence="6">The sequence shown here is derived from an EMBL/GenBank/DDBJ whole genome shotgun (WGS) entry which is preliminary data.</text>
</comment>
<comment type="catalytic activity">
    <reaction evidence="3">
        <text>1-chloro-2,4-dinitrobenzene + glutathione = 2,4-dinitrophenyl-S-glutathione + chloride + H(+)</text>
        <dbReference type="Rhea" id="RHEA:51220"/>
        <dbReference type="ChEBI" id="CHEBI:15378"/>
        <dbReference type="ChEBI" id="CHEBI:17996"/>
        <dbReference type="ChEBI" id="CHEBI:34718"/>
        <dbReference type="ChEBI" id="CHEBI:57925"/>
        <dbReference type="ChEBI" id="CHEBI:133977"/>
        <dbReference type="EC" id="2.5.1.18"/>
    </reaction>
</comment>
<dbReference type="NCBIfam" id="TIGR02180">
    <property type="entry name" value="GRX_euk"/>
    <property type="match status" value="1"/>
</dbReference>
<dbReference type="InterPro" id="IPR036249">
    <property type="entry name" value="Thioredoxin-like_sf"/>
</dbReference>
<dbReference type="FunFam" id="3.40.30.10:FF:000026">
    <property type="entry name" value="Glutaredoxin 2"/>
    <property type="match status" value="1"/>
</dbReference>
<dbReference type="CDD" id="cd03419">
    <property type="entry name" value="GRX_GRXh_1_2_like"/>
    <property type="match status" value="1"/>
</dbReference>
<protein>
    <submittedName>
        <fullName evidence="6">Glutaredoxin-C6</fullName>
    </submittedName>
</protein>
<dbReference type="STRING" id="1206466.K0KZ93"/>
<dbReference type="InParanoid" id="K0KZ93"/>
<dbReference type="InterPro" id="IPR014025">
    <property type="entry name" value="Glutaredoxin_subgr"/>
</dbReference>
<dbReference type="FunCoup" id="K0KZ93">
    <property type="interactions" value="734"/>
</dbReference>
<dbReference type="PROSITE" id="PS51354">
    <property type="entry name" value="GLUTAREDOXIN_2"/>
    <property type="match status" value="1"/>
</dbReference>
<dbReference type="GO" id="GO:0034599">
    <property type="term" value="P:cellular response to oxidative stress"/>
    <property type="evidence" value="ECO:0007669"/>
    <property type="project" value="TreeGrafter"/>
</dbReference>